<accession>A0ABW7A4K4</accession>
<dbReference type="NCBIfam" id="TIGR00369">
    <property type="entry name" value="unchar_dom_1"/>
    <property type="match status" value="1"/>
</dbReference>
<name>A0ABW7A4K4_9HYPH</name>
<dbReference type="CDD" id="cd03443">
    <property type="entry name" value="PaaI_thioesterase"/>
    <property type="match status" value="1"/>
</dbReference>
<dbReference type="PANTHER" id="PTHR42856:SF1">
    <property type="entry name" value="ACYL-COENZYME A THIOESTERASE PAAI"/>
    <property type="match status" value="1"/>
</dbReference>
<sequence length="119" mass="12914">MEILEICPGTATLTMTVDDRMYNGFGATPGGVIFTLADRVFAFSCNSHDARTVGAHYTITLLRPDAGRKRLIARAVSRAGRSGIYDVEVNEDEMALLANHIGDYSVFTEALKVDGGEKE</sequence>
<dbReference type="InterPro" id="IPR029069">
    <property type="entry name" value="HotDog_dom_sf"/>
</dbReference>
<protein>
    <submittedName>
        <fullName evidence="1">Hotdog fold thioesterase</fullName>
    </submittedName>
</protein>
<gene>
    <name evidence="1" type="ORF">V5F32_23850</name>
</gene>
<organism evidence="1 2">
    <name type="scientific">Xanthobacter oligotrophicus</name>
    <dbReference type="NCBI Taxonomy" id="2607286"/>
    <lineage>
        <taxon>Bacteria</taxon>
        <taxon>Pseudomonadati</taxon>
        <taxon>Pseudomonadota</taxon>
        <taxon>Alphaproteobacteria</taxon>
        <taxon>Hyphomicrobiales</taxon>
        <taxon>Xanthobacteraceae</taxon>
        <taxon>Xanthobacter</taxon>
    </lineage>
</organism>
<dbReference type="PANTHER" id="PTHR42856">
    <property type="entry name" value="ACYL-COENZYME A THIOESTERASE PAAI"/>
    <property type="match status" value="1"/>
</dbReference>
<dbReference type="Proteomes" id="UP001604002">
    <property type="component" value="Unassembled WGS sequence"/>
</dbReference>
<evidence type="ECO:0000313" key="2">
    <source>
        <dbReference type="Proteomes" id="UP001604002"/>
    </source>
</evidence>
<dbReference type="InterPro" id="IPR052723">
    <property type="entry name" value="Acyl-CoA_thioesterase_PaaI"/>
</dbReference>
<dbReference type="RefSeq" id="WP_393994733.1">
    <property type="nucleotide sequence ID" value="NZ_JBAFVH010000027.1"/>
</dbReference>
<keyword evidence="2" id="KW-1185">Reference proteome</keyword>
<dbReference type="Gene3D" id="3.10.129.10">
    <property type="entry name" value="Hotdog Thioesterase"/>
    <property type="match status" value="1"/>
</dbReference>
<dbReference type="InterPro" id="IPR003736">
    <property type="entry name" value="PAAI_dom"/>
</dbReference>
<proteinExistence type="predicted"/>
<dbReference type="SUPFAM" id="SSF54637">
    <property type="entry name" value="Thioesterase/thiol ester dehydrase-isomerase"/>
    <property type="match status" value="1"/>
</dbReference>
<dbReference type="EMBL" id="JBAFVH010000027">
    <property type="protein sequence ID" value="MFG1375215.1"/>
    <property type="molecule type" value="Genomic_DNA"/>
</dbReference>
<comment type="caution">
    <text evidence="1">The sequence shown here is derived from an EMBL/GenBank/DDBJ whole genome shotgun (WGS) entry which is preliminary data.</text>
</comment>
<reference evidence="1 2" key="1">
    <citation type="submission" date="2024-02" db="EMBL/GenBank/DDBJ databases">
        <title>Expansion and revision of Xanthobacter and proposal of Roseixanthobacter gen. nov.</title>
        <authorList>
            <person name="Soltysiak M.P.M."/>
            <person name="Jalihal A."/>
            <person name="Ory A."/>
            <person name="Chrisophersen C."/>
            <person name="Lee A.D."/>
            <person name="Boulton J."/>
            <person name="Springer M."/>
        </authorList>
    </citation>
    <scope>NUCLEOTIDE SEQUENCE [LARGE SCALE GENOMIC DNA]</scope>
    <source>
        <strain evidence="1 2">23A</strain>
    </source>
</reference>
<evidence type="ECO:0000313" key="1">
    <source>
        <dbReference type="EMBL" id="MFG1375215.1"/>
    </source>
</evidence>